<reference evidence="2" key="1">
    <citation type="journal article" date="2019" name="Int. J. Syst. Evol. Microbiol.">
        <title>The Global Catalogue of Microorganisms (GCM) 10K type strain sequencing project: providing services to taxonomists for standard genome sequencing and annotation.</title>
        <authorList>
            <consortium name="The Broad Institute Genomics Platform"/>
            <consortium name="The Broad Institute Genome Sequencing Center for Infectious Disease"/>
            <person name="Wu L."/>
            <person name="Ma J."/>
        </authorList>
    </citation>
    <scope>NUCLEOTIDE SEQUENCE [LARGE SCALE GENOMIC DNA]</scope>
    <source>
        <strain evidence="2">JCM 17064</strain>
    </source>
</reference>
<dbReference type="Proteomes" id="UP001500968">
    <property type="component" value="Unassembled WGS sequence"/>
</dbReference>
<name>A0ABP7U3V4_9FLAO</name>
<sequence length="95" mass="10957">MSYVYNPVRDLIGVAKIHIKRSPVRDDIPETKDEYRLAPIVEEIFLFFKKPFDCAQGDKKMKQIAGKKTEPLLRQFTSIGRSKIKNRSLLNGFDG</sequence>
<dbReference type="RefSeq" id="WP_324689852.1">
    <property type="nucleotide sequence ID" value="NZ_BAABCR010000015.1"/>
</dbReference>
<accession>A0ABP7U3V4</accession>
<dbReference type="EMBL" id="BAABCR010000015">
    <property type="protein sequence ID" value="GAA4035305.1"/>
    <property type="molecule type" value="Genomic_DNA"/>
</dbReference>
<evidence type="ECO:0000313" key="2">
    <source>
        <dbReference type="Proteomes" id="UP001500968"/>
    </source>
</evidence>
<protein>
    <submittedName>
        <fullName evidence="1">Uncharacterized protein</fullName>
    </submittedName>
</protein>
<keyword evidence="2" id="KW-1185">Reference proteome</keyword>
<gene>
    <name evidence="1" type="ORF">GCM10022386_20730</name>
</gene>
<evidence type="ECO:0000313" key="1">
    <source>
        <dbReference type="EMBL" id="GAA4035305.1"/>
    </source>
</evidence>
<organism evidence="1 2">
    <name type="scientific">Flavobacterium cheonhonense</name>
    <dbReference type="NCBI Taxonomy" id="706185"/>
    <lineage>
        <taxon>Bacteria</taxon>
        <taxon>Pseudomonadati</taxon>
        <taxon>Bacteroidota</taxon>
        <taxon>Flavobacteriia</taxon>
        <taxon>Flavobacteriales</taxon>
        <taxon>Flavobacteriaceae</taxon>
        <taxon>Flavobacterium</taxon>
    </lineage>
</organism>
<proteinExistence type="predicted"/>
<comment type="caution">
    <text evidence="1">The sequence shown here is derived from an EMBL/GenBank/DDBJ whole genome shotgun (WGS) entry which is preliminary data.</text>
</comment>